<feature type="transmembrane region" description="Helical" evidence="1">
    <location>
        <begin position="63"/>
        <end position="87"/>
    </location>
</feature>
<keyword evidence="1" id="KW-1133">Transmembrane helix</keyword>
<dbReference type="InParanoid" id="B2A7B5"/>
<gene>
    <name evidence="2" type="ordered locus">Nther_0718</name>
</gene>
<sequence length="125" mass="14681">MLKSFFMPPFTSRLLGDPTSEKFAKRLRKTGVVFMVQGLIFLALLFITDLIMSYIFANGIFTYINIGIIIILAFYSLKIFSGLNFFIKSYFVKENKTLQNSREYREKTMEKYHKEIDYAGGRNHY</sequence>
<dbReference type="AlphaFoldDB" id="B2A7B5"/>
<organism evidence="2 3">
    <name type="scientific">Natranaerobius thermophilus (strain ATCC BAA-1301 / DSM 18059 / JW/NM-WN-LF)</name>
    <dbReference type="NCBI Taxonomy" id="457570"/>
    <lineage>
        <taxon>Bacteria</taxon>
        <taxon>Bacillati</taxon>
        <taxon>Bacillota</taxon>
        <taxon>Clostridia</taxon>
        <taxon>Natranaerobiales</taxon>
        <taxon>Natranaerobiaceae</taxon>
        <taxon>Natranaerobius</taxon>
    </lineage>
</organism>
<keyword evidence="1" id="KW-0812">Transmembrane</keyword>
<dbReference type="EMBL" id="CP001034">
    <property type="protein sequence ID" value="ACB84309.1"/>
    <property type="molecule type" value="Genomic_DNA"/>
</dbReference>
<dbReference type="KEGG" id="nth:Nther_0718"/>
<reference evidence="2 3" key="1">
    <citation type="submission" date="2008-04" db="EMBL/GenBank/DDBJ databases">
        <title>Complete sequence of chromosome of Natranaerobius thermophilus JW/NM-WN-LF.</title>
        <authorList>
            <consortium name="US DOE Joint Genome Institute"/>
            <person name="Copeland A."/>
            <person name="Lucas S."/>
            <person name="Lapidus A."/>
            <person name="Glavina del Rio T."/>
            <person name="Dalin E."/>
            <person name="Tice H."/>
            <person name="Bruce D."/>
            <person name="Goodwin L."/>
            <person name="Pitluck S."/>
            <person name="Chertkov O."/>
            <person name="Brettin T."/>
            <person name="Detter J.C."/>
            <person name="Han C."/>
            <person name="Kuske C.R."/>
            <person name="Schmutz J."/>
            <person name="Larimer F."/>
            <person name="Land M."/>
            <person name="Hauser L."/>
            <person name="Kyrpides N."/>
            <person name="Lykidis A."/>
            <person name="Mesbah N.M."/>
            <person name="Wiegel J."/>
        </authorList>
    </citation>
    <scope>NUCLEOTIDE SEQUENCE [LARGE SCALE GENOMIC DNA]</scope>
    <source>
        <strain evidence="3">ATCC BAA-1301 / DSM 18059 / JW/NM-WN-LF</strain>
    </source>
</reference>
<dbReference type="HOGENOM" id="CLU_1990247_0_0_9"/>
<accession>B2A7B5</accession>
<reference evidence="2 3" key="2">
    <citation type="journal article" date="2011" name="J. Bacteriol.">
        <title>Complete genome sequence of the anaerobic, halophilic alkalithermophile Natranaerobius thermophilus JW/NM-WN-LF.</title>
        <authorList>
            <person name="Zhao B."/>
            <person name="Mesbah N.M."/>
            <person name="Dalin E."/>
            <person name="Goodwin L."/>
            <person name="Nolan M."/>
            <person name="Pitluck S."/>
            <person name="Chertkov O."/>
            <person name="Brettin T.S."/>
            <person name="Han J."/>
            <person name="Larimer F.W."/>
            <person name="Land M.L."/>
            <person name="Hauser L."/>
            <person name="Kyrpides N."/>
            <person name="Wiegel J."/>
        </authorList>
    </citation>
    <scope>NUCLEOTIDE SEQUENCE [LARGE SCALE GENOMIC DNA]</scope>
    <source>
        <strain evidence="3">ATCC BAA-1301 / DSM 18059 / JW/NM-WN-LF</strain>
    </source>
</reference>
<keyword evidence="1" id="KW-0472">Membrane</keyword>
<protein>
    <submittedName>
        <fullName evidence="2">Uncharacterized protein</fullName>
    </submittedName>
</protein>
<dbReference type="Proteomes" id="UP000001683">
    <property type="component" value="Chromosome"/>
</dbReference>
<name>B2A7B5_NATTJ</name>
<evidence type="ECO:0000313" key="2">
    <source>
        <dbReference type="EMBL" id="ACB84309.1"/>
    </source>
</evidence>
<evidence type="ECO:0000256" key="1">
    <source>
        <dbReference type="SAM" id="Phobius"/>
    </source>
</evidence>
<dbReference type="STRING" id="457570.Nther_0718"/>
<proteinExistence type="predicted"/>
<feature type="transmembrane region" description="Helical" evidence="1">
    <location>
        <begin position="32"/>
        <end position="57"/>
    </location>
</feature>
<keyword evidence="3" id="KW-1185">Reference proteome</keyword>
<evidence type="ECO:0000313" key="3">
    <source>
        <dbReference type="Proteomes" id="UP000001683"/>
    </source>
</evidence>
<dbReference type="RefSeq" id="WP_012447193.1">
    <property type="nucleotide sequence ID" value="NC_010718.1"/>
</dbReference>